<dbReference type="PANTHER" id="PTHR42987:SF7">
    <property type="entry name" value="SIGNAL PEPTIDE PEPTIDASE SPPA-RELATED"/>
    <property type="match status" value="1"/>
</dbReference>
<dbReference type="InterPro" id="IPR004635">
    <property type="entry name" value="Pept_S49_SppA"/>
</dbReference>
<dbReference type="RefSeq" id="WP_038455019.1">
    <property type="nucleotide sequence ID" value="NZ_CP009043.1"/>
</dbReference>
<dbReference type="InterPro" id="IPR047272">
    <property type="entry name" value="S49_SppA_C"/>
</dbReference>
<dbReference type="InterPro" id="IPR002142">
    <property type="entry name" value="Peptidase_S49"/>
</dbReference>
<dbReference type="EMBL" id="CP009043">
    <property type="protein sequence ID" value="AII15276.1"/>
    <property type="molecule type" value="Genomic_DNA"/>
</dbReference>
<organism evidence="7 8">
    <name type="scientific">Campylobacter iguaniorum</name>
    <dbReference type="NCBI Taxonomy" id="1244531"/>
    <lineage>
        <taxon>Bacteria</taxon>
        <taxon>Pseudomonadati</taxon>
        <taxon>Campylobacterota</taxon>
        <taxon>Epsilonproteobacteria</taxon>
        <taxon>Campylobacterales</taxon>
        <taxon>Campylobacteraceae</taxon>
        <taxon>Campylobacter</taxon>
    </lineage>
</organism>
<dbReference type="SUPFAM" id="SSF52096">
    <property type="entry name" value="ClpP/crotonase"/>
    <property type="match status" value="1"/>
</dbReference>
<sequence length="287" mass="31230">MQILKMIFAPFVAVFKFVNTYFKSSIFFLIVVLILANSSTPKVPNLATIDIKGEIVLADEVLDEIYAAMDDDSIKGVLLDIDSPGGALSPSIAMSDAIKELASKKPTIAYASGTMASGSYYAGIWADKIYANRGSFIGSIGVIMQGANIKELADKIGIKAQTIKAGKFKEAGTFARQWSDEEKAELQGLIDRSYEMFYTDVASARGLDVKAKDNWANARVFLGSEAVSLGLIDDVKSIKEAKDELASLSGVSKQIWKEKPVMDKFISNLTKESANLMMKVFFGGEIR</sequence>
<evidence type="ECO:0000256" key="4">
    <source>
        <dbReference type="ARBA" id="ARBA00022825"/>
    </source>
</evidence>
<dbReference type="PANTHER" id="PTHR42987">
    <property type="entry name" value="PEPTIDASE S49"/>
    <property type="match status" value="1"/>
</dbReference>
<evidence type="ECO:0000313" key="8">
    <source>
        <dbReference type="Proteomes" id="UP000028486"/>
    </source>
</evidence>
<evidence type="ECO:0000256" key="1">
    <source>
        <dbReference type="ARBA" id="ARBA00008683"/>
    </source>
</evidence>
<keyword evidence="5" id="KW-1133">Transmembrane helix</keyword>
<dbReference type="AlphaFoldDB" id="A0A076FBB4"/>
<dbReference type="EC" id="3.4.21.-" evidence="7"/>
<keyword evidence="3 7" id="KW-0378">Hydrolase</keyword>
<dbReference type="CDD" id="cd07023">
    <property type="entry name" value="S49_Sppa_N_C"/>
    <property type="match status" value="1"/>
</dbReference>
<evidence type="ECO:0000256" key="5">
    <source>
        <dbReference type="SAM" id="Phobius"/>
    </source>
</evidence>
<dbReference type="InterPro" id="IPR029045">
    <property type="entry name" value="ClpP/crotonase-like_dom_sf"/>
</dbReference>
<dbReference type="HOGENOM" id="CLU_046540_0_0_7"/>
<evidence type="ECO:0000313" key="7">
    <source>
        <dbReference type="EMBL" id="AII15276.1"/>
    </source>
</evidence>
<dbReference type="NCBIfam" id="TIGR00706">
    <property type="entry name" value="SppA_dom"/>
    <property type="match status" value="1"/>
</dbReference>
<evidence type="ECO:0000256" key="2">
    <source>
        <dbReference type="ARBA" id="ARBA00022670"/>
    </source>
</evidence>
<dbReference type="GO" id="GO:0006508">
    <property type="term" value="P:proteolysis"/>
    <property type="evidence" value="ECO:0007669"/>
    <property type="project" value="UniProtKB-KW"/>
</dbReference>
<dbReference type="Gene3D" id="3.90.226.10">
    <property type="entry name" value="2-enoyl-CoA Hydratase, Chain A, domain 1"/>
    <property type="match status" value="1"/>
</dbReference>
<feature type="domain" description="Peptidase S49" evidence="6">
    <location>
        <begin position="100"/>
        <end position="251"/>
    </location>
</feature>
<keyword evidence="4" id="KW-0720">Serine protease</keyword>
<keyword evidence="5" id="KW-0472">Membrane</keyword>
<dbReference type="OrthoDB" id="9764363at2"/>
<name>A0A076FBB4_9BACT</name>
<reference evidence="8" key="1">
    <citation type="journal article" date="2014" name="Genome Announc.">
        <title>Complete Genome Sequence of Campylobacter iguaniorum Strain 1485ET, Isolated from a Bearded Dragon (Pogona vitticeps).</title>
        <authorList>
            <person name="Gilbert M.J."/>
            <person name="Miller W.G."/>
            <person name="Yee E."/>
            <person name="Kik M."/>
            <person name="Wagenaar J.A."/>
            <person name="Duim B."/>
        </authorList>
    </citation>
    <scope>NUCLEOTIDE SEQUENCE [LARGE SCALE GENOMIC DNA]</scope>
    <source>
        <strain evidence="8">1485E</strain>
    </source>
</reference>
<feature type="transmembrane region" description="Helical" evidence="5">
    <location>
        <begin position="7"/>
        <end position="36"/>
    </location>
</feature>
<dbReference type="KEGG" id="caj:CIG1485E_1453"/>
<comment type="similarity">
    <text evidence="1">Belongs to the peptidase S49 family.</text>
</comment>
<dbReference type="PATRIC" id="fig|1244531.5.peg.1653"/>
<keyword evidence="5" id="KW-0812">Transmembrane</keyword>
<dbReference type="Pfam" id="PF01343">
    <property type="entry name" value="Peptidase_S49"/>
    <property type="match status" value="1"/>
</dbReference>
<accession>A0A076FBB4</accession>
<gene>
    <name evidence="7" type="primary">sppA</name>
    <name evidence="7" type="ORF">CIG1485E_1453</name>
</gene>
<evidence type="ECO:0000256" key="3">
    <source>
        <dbReference type="ARBA" id="ARBA00022801"/>
    </source>
</evidence>
<dbReference type="GO" id="GO:0008236">
    <property type="term" value="F:serine-type peptidase activity"/>
    <property type="evidence" value="ECO:0007669"/>
    <property type="project" value="UniProtKB-KW"/>
</dbReference>
<keyword evidence="8" id="KW-1185">Reference proteome</keyword>
<keyword evidence="2 7" id="KW-0645">Protease</keyword>
<dbReference type="eggNOG" id="COG0616">
    <property type="taxonomic scope" value="Bacteria"/>
</dbReference>
<protein>
    <submittedName>
        <fullName evidence="7">Signal peptide peptidase protease IV</fullName>
        <ecNumber evidence="7">3.4.21.-</ecNumber>
    </submittedName>
</protein>
<evidence type="ECO:0000259" key="6">
    <source>
        <dbReference type="Pfam" id="PF01343"/>
    </source>
</evidence>
<dbReference type="STRING" id="1244531.CIG2463D_1646"/>
<dbReference type="Proteomes" id="UP000028486">
    <property type="component" value="Chromosome"/>
</dbReference>
<proteinExistence type="inferred from homology"/>